<comment type="caution">
    <text evidence="2">The sequence shown here is derived from an EMBL/GenBank/DDBJ whole genome shotgun (WGS) entry which is preliminary data.</text>
</comment>
<dbReference type="EMBL" id="CAJNOQ010022508">
    <property type="protein sequence ID" value="CAF1502025.1"/>
    <property type="molecule type" value="Genomic_DNA"/>
</dbReference>
<sequence length="93" mass="11022">MHRKGKWRLKFIVRKWLQTNDTIHWSEGLLPVVYGFNTRTFDTTKATPREIMLGQHPRGDSKFWKIVKDQDIVDEEHLPSSIENIQEDVDRGC</sequence>
<proteinExistence type="predicted"/>
<keyword evidence="5" id="KW-1185">Reference proteome</keyword>
<name>A0A815TCT7_9BILA</name>
<evidence type="ECO:0000313" key="4">
    <source>
        <dbReference type="EMBL" id="CAF4363588.1"/>
    </source>
</evidence>
<dbReference type="Proteomes" id="UP000682733">
    <property type="component" value="Unassembled WGS sequence"/>
</dbReference>
<accession>A0A815TCT7</accession>
<dbReference type="Proteomes" id="UP000677228">
    <property type="component" value="Unassembled WGS sequence"/>
</dbReference>
<evidence type="ECO:0000313" key="3">
    <source>
        <dbReference type="EMBL" id="CAF3827610.1"/>
    </source>
</evidence>
<organism evidence="2 5">
    <name type="scientific">Didymodactylos carnosus</name>
    <dbReference type="NCBI Taxonomy" id="1234261"/>
    <lineage>
        <taxon>Eukaryota</taxon>
        <taxon>Metazoa</taxon>
        <taxon>Spiralia</taxon>
        <taxon>Gnathifera</taxon>
        <taxon>Rotifera</taxon>
        <taxon>Eurotatoria</taxon>
        <taxon>Bdelloidea</taxon>
        <taxon>Philodinida</taxon>
        <taxon>Philodinidae</taxon>
        <taxon>Didymodactylos</taxon>
    </lineage>
</organism>
<dbReference type="Proteomes" id="UP000681722">
    <property type="component" value="Unassembled WGS sequence"/>
</dbReference>
<evidence type="ECO:0000313" key="5">
    <source>
        <dbReference type="Proteomes" id="UP000663829"/>
    </source>
</evidence>
<gene>
    <name evidence="2" type="ORF">GPM918_LOCUS36726</name>
    <name evidence="1" type="ORF">OVA965_LOCUS17472</name>
    <name evidence="4" type="ORF">SRO942_LOCUS37472</name>
    <name evidence="3" type="ORF">TMI583_LOCUS17483</name>
</gene>
<protein>
    <submittedName>
        <fullName evidence="2">Uncharacterized protein</fullName>
    </submittedName>
</protein>
<dbReference type="AlphaFoldDB" id="A0A815TCT7"/>
<dbReference type="EMBL" id="CAJOBC010088026">
    <property type="protein sequence ID" value="CAF4363588.1"/>
    <property type="molecule type" value="Genomic_DNA"/>
</dbReference>
<evidence type="ECO:0000313" key="1">
    <source>
        <dbReference type="EMBL" id="CAF1062187.1"/>
    </source>
</evidence>
<dbReference type="EMBL" id="CAJOBA010008401">
    <property type="protein sequence ID" value="CAF3827610.1"/>
    <property type="molecule type" value="Genomic_DNA"/>
</dbReference>
<dbReference type="EMBL" id="CAJNOK010008385">
    <property type="protein sequence ID" value="CAF1062187.1"/>
    <property type="molecule type" value="Genomic_DNA"/>
</dbReference>
<dbReference type="OrthoDB" id="2499658at2759"/>
<dbReference type="Proteomes" id="UP000663829">
    <property type="component" value="Unassembled WGS sequence"/>
</dbReference>
<evidence type="ECO:0000313" key="2">
    <source>
        <dbReference type="EMBL" id="CAF1502025.1"/>
    </source>
</evidence>
<reference evidence="2" key="1">
    <citation type="submission" date="2021-02" db="EMBL/GenBank/DDBJ databases">
        <authorList>
            <person name="Nowell W R."/>
        </authorList>
    </citation>
    <scope>NUCLEOTIDE SEQUENCE</scope>
</reference>